<dbReference type="Proteomes" id="UP000198415">
    <property type="component" value="Unassembled WGS sequence"/>
</dbReference>
<keyword evidence="1" id="KW-1133">Transmembrane helix</keyword>
<gene>
    <name evidence="2" type="ORF">SAMN06264365_115168</name>
</gene>
<accession>A0A239EGA7</accession>
<sequence length="179" mass="19974">MYLIPPMADDPPPEFVGTVAAHEQELRHDALRLAGGDPVGHEIYQEALVDLAGHWRRLYWWGRLTHSDTPGLYLRKRLSKRAHAWREDQIYEVEVRVLRPPASVFAQVSGPAASLALRKAAVLDGTTRAGLRTLADATVAWVHAWRRSEHRRIARLIIGGLLLVATMVQSMAWLAGPPA</sequence>
<dbReference type="EMBL" id="FZNR01000015">
    <property type="protein sequence ID" value="SNS43667.1"/>
    <property type="molecule type" value="Genomic_DNA"/>
</dbReference>
<protein>
    <submittedName>
        <fullName evidence="2">Uncharacterized protein</fullName>
    </submittedName>
</protein>
<proteinExistence type="predicted"/>
<keyword evidence="3" id="KW-1185">Reference proteome</keyword>
<evidence type="ECO:0000313" key="2">
    <source>
        <dbReference type="EMBL" id="SNS43667.1"/>
    </source>
</evidence>
<dbReference type="OrthoDB" id="3291369at2"/>
<dbReference type="AlphaFoldDB" id="A0A239EGA7"/>
<reference evidence="2 3" key="1">
    <citation type="submission" date="2017-06" db="EMBL/GenBank/DDBJ databases">
        <authorList>
            <person name="Kim H.J."/>
            <person name="Triplett B.A."/>
        </authorList>
    </citation>
    <scope>NUCLEOTIDE SEQUENCE [LARGE SCALE GENOMIC DNA]</scope>
    <source>
        <strain evidence="2 3">DSM 43151</strain>
    </source>
</reference>
<keyword evidence="1" id="KW-0472">Membrane</keyword>
<organism evidence="2 3">
    <name type="scientific">Actinoplanes regularis</name>
    <dbReference type="NCBI Taxonomy" id="52697"/>
    <lineage>
        <taxon>Bacteria</taxon>
        <taxon>Bacillati</taxon>
        <taxon>Actinomycetota</taxon>
        <taxon>Actinomycetes</taxon>
        <taxon>Micromonosporales</taxon>
        <taxon>Micromonosporaceae</taxon>
        <taxon>Actinoplanes</taxon>
    </lineage>
</organism>
<feature type="transmembrane region" description="Helical" evidence="1">
    <location>
        <begin position="156"/>
        <end position="176"/>
    </location>
</feature>
<evidence type="ECO:0000313" key="3">
    <source>
        <dbReference type="Proteomes" id="UP000198415"/>
    </source>
</evidence>
<dbReference type="RefSeq" id="WP_089296895.1">
    <property type="nucleotide sequence ID" value="NZ_BOMU01000072.1"/>
</dbReference>
<keyword evidence="1" id="KW-0812">Transmembrane</keyword>
<name>A0A239EGA7_9ACTN</name>
<evidence type="ECO:0000256" key="1">
    <source>
        <dbReference type="SAM" id="Phobius"/>
    </source>
</evidence>